<gene>
    <name evidence="1" type="ORF">MNOR_LOCUS19156</name>
</gene>
<feature type="non-terminal residue" evidence="1">
    <location>
        <position position="144"/>
    </location>
</feature>
<keyword evidence="2" id="KW-1185">Reference proteome</keyword>
<dbReference type="EMBL" id="CAXKWB010014080">
    <property type="protein sequence ID" value="CAL4109632.1"/>
    <property type="molecule type" value="Genomic_DNA"/>
</dbReference>
<evidence type="ECO:0000313" key="1">
    <source>
        <dbReference type="EMBL" id="CAL4109632.1"/>
    </source>
</evidence>
<dbReference type="Proteomes" id="UP001497623">
    <property type="component" value="Unassembled WGS sequence"/>
</dbReference>
<comment type="caution">
    <text evidence="1">The sequence shown here is derived from an EMBL/GenBank/DDBJ whole genome shotgun (WGS) entry which is preliminary data.</text>
</comment>
<proteinExistence type="predicted"/>
<protein>
    <submittedName>
        <fullName evidence="1">Uncharacterized protein</fullName>
    </submittedName>
</protein>
<organism evidence="1 2">
    <name type="scientific">Meganyctiphanes norvegica</name>
    <name type="common">Northern krill</name>
    <name type="synonym">Thysanopoda norvegica</name>
    <dbReference type="NCBI Taxonomy" id="48144"/>
    <lineage>
        <taxon>Eukaryota</taxon>
        <taxon>Metazoa</taxon>
        <taxon>Ecdysozoa</taxon>
        <taxon>Arthropoda</taxon>
        <taxon>Crustacea</taxon>
        <taxon>Multicrustacea</taxon>
        <taxon>Malacostraca</taxon>
        <taxon>Eumalacostraca</taxon>
        <taxon>Eucarida</taxon>
        <taxon>Euphausiacea</taxon>
        <taxon>Euphausiidae</taxon>
        <taxon>Meganyctiphanes</taxon>
    </lineage>
</organism>
<sequence length="144" mass="16758">MEPKIKTTNTEEDFQTCNNTAKEKAIMKCDEDLSCHKVYHLELVDAGHNKLKKDLNQHFGMHENEFIKHKIFINQECDKAVENALSSYDDEMEPKIKTTNTEEDFQTCNNTAKAKAIKKYDDEVSCHKDYNLKLVDEGRVKLEK</sequence>
<evidence type="ECO:0000313" key="2">
    <source>
        <dbReference type="Proteomes" id="UP001497623"/>
    </source>
</evidence>
<name>A0AAV2R2H6_MEGNR</name>
<accession>A0AAV2R2H6</accession>
<reference evidence="1 2" key="1">
    <citation type="submission" date="2024-05" db="EMBL/GenBank/DDBJ databases">
        <authorList>
            <person name="Wallberg A."/>
        </authorList>
    </citation>
    <scope>NUCLEOTIDE SEQUENCE [LARGE SCALE GENOMIC DNA]</scope>
</reference>
<dbReference type="AlphaFoldDB" id="A0AAV2R2H6"/>